<dbReference type="InterPro" id="IPR036291">
    <property type="entry name" value="NAD(P)-bd_dom_sf"/>
</dbReference>
<evidence type="ECO:0000313" key="10">
    <source>
        <dbReference type="Proteomes" id="UP000781958"/>
    </source>
</evidence>
<evidence type="ECO:0000313" key="9">
    <source>
        <dbReference type="EMBL" id="MBP2290277.1"/>
    </source>
</evidence>
<dbReference type="PANTHER" id="PTHR23429">
    <property type="entry name" value="GLUCOSE-6-PHOSPHATE 1-DEHYDROGENASE G6PD"/>
    <property type="match status" value="1"/>
</dbReference>
<protein>
    <recommendedName>
        <fullName evidence="6">Glucose-6-phosphate 1-dehydrogenase</fullName>
        <shortName evidence="6">G6PD</shortName>
        <ecNumber evidence="6">1.1.1.49</ecNumber>
    </recommendedName>
</protein>
<evidence type="ECO:0000256" key="6">
    <source>
        <dbReference type="HAMAP-Rule" id="MF_00966"/>
    </source>
</evidence>
<keyword evidence="2 6" id="KW-0313">Glucose metabolism</keyword>
<comment type="caution">
    <text evidence="6">Lacks conserved residue(s) required for the propagation of feature annotation.</text>
</comment>
<dbReference type="Proteomes" id="UP000781958">
    <property type="component" value="Unassembled WGS sequence"/>
</dbReference>
<comment type="pathway">
    <text evidence="1 6">Carbohydrate degradation; pentose phosphate pathway; D-ribulose 5-phosphate from D-glucose 6-phosphate (oxidative stage): step 1/3.</text>
</comment>
<dbReference type="InterPro" id="IPR022675">
    <property type="entry name" value="G6P_DH_C"/>
</dbReference>
<dbReference type="EC" id="1.1.1.49" evidence="6"/>
<proteinExistence type="inferred from homology"/>
<dbReference type="PIRSF" id="PIRSF000110">
    <property type="entry name" value="G6PD"/>
    <property type="match status" value="1"/>
</dbReference>
<comment type="function">
    <text evidence="6">Catalyzes the oxidation of glucose 6-phosphate to 6-phosphogluconolactone.</text>
</comment>
<reference evidence="9 10" key="1">
    <citation type="submission" date="2021-03" db="EMBL/GenBank/DDBJ databases">
        <title>Genomic Encyclopedia of Type Strains, Phase III (KMG-III): the genomes of soil and plant-associated and newly described type strains.</title>
        <authorList>
            <person name="Whitman W."/>
        </authorList>
    </citation>
    <scope>NUCLEOTIDE SEQUENCE [LARGE SCALE GENOMIC DNA]</scope>
    <source>
        <strain evidence="9 10">IMMIB AFH-6</strain>
    </source>
</reference>
<comment type="similarity">
    <text evidence="6">Belongs to the glucose-6-phosphate dehydrogenase family.</text>
</comment>
<dbReference type="Pfam" id="PF02781">
    <property type="entry name" value="G6PD_C"/>
    <property type="match status" value="1"/>
</dbReference>
<feature type="domain" description="Glucose-6-phosphate dehydrogenase C-terminal" evidence="8">
    <location>
        <begin position="168"/>
        <end position="466"/>
    </location>
</feature>
<dbReference type="NCBIfam" id="TIGR00871">
    <property type="entry name" value="zwf"/>
    <property type="match status" value="1"/>
</dbReference>
<feature type="active site" description="Proton acceptor" evidence="6">
    <location>
        <position position="219"/>
    </location>
</feature>
<feature type="binding site" evidence="6">
    <location>
        <position position="127"/>
    </location>
    <ligand>
        <name>NADP(+)</name>
        <dbReference type="ChEBI" id="CHEBI:58349"/>
    </ligand>
</feature>
<feature type="binding site" evidence="6">
    <location>
        <position position="28"/>
    </location>
    <ligand>
        <name>NADP(+)</name>
        <dbReference type="ChEBI" id="CHEBI:58349"/>
    </ligand>
</feature>
<dbReference type="EMBL" id="JAGINP010000001">
    <property type="protein sequence ID" value="MBP2290277.1"/>
    <property type="molecule type" value="Genomic_DNA"/>
</dbReference>
<evidence type="ECO:0000256" key="1">
    <source>
        <dbReference type="ARBA" id="ARBA00004937"/>
    </source>
</evidence>
<dbReference type="Gene3D" id="3.30.360.10">
    <property type="entry name" value="Dihydrodipicolinate Reductase, domain 2"/>
    <property type="match status" value="1"/>
</dbReference>
<keyword evidence="5 6" id="KW-0119">Carbohydrate metabolism</keyword>
<feature type="domain" description="Glucose-6-phosphate dehydrogenase NAD-binding" evidence="7">
    <location>
        <begin position="2"/>
        <end position="166"/>
    </location>
</feature>
<dbReference type="PANTHER" id="PTHR23429:SF0">
    <property type="entry name" value="GLUCOSE-6-PHOSPHATE 1-DEHYDROGENASE"/>
    <property type="match status" value="1"/>
</dbReference>
<keyword evidence="4 6" id="KW-0560">Oxidoreductase</keyword>
<dbReference type="SUPFAM" id="SSF55347">
    <property type="entry name" value="Glyceraldehyde-3-phosphate dehydrogenase-like, C-terminal domain"/>
    <property type="match status" value="1"/>
</dbReference>
<dbReference type="HAMAP" id="MF_00966">
    <property type="entry name" value="G6PD"/>
    <property type="match status" value="1"/>
</dbReference>
<keyword evidence="10" id="KW-1185">Reference proteome</keyword>
<gene>
    <name evidence="6" type="primary">zwf</name>
    <name evidence="9" type="ORF">J2851_000014</name>
</gene>
<feature type="binding site" evidence="6">
    <location>
        <position position="157"/>
    </location>
    <ligand>
        <name>substrate</name>
    </ligand>
</feature>
<feature type="binding site" evidence="6">
    <location>
        <position position="319"/>
    </location>
    <ligand>
        <name>substrate</name>
    </ligand>
</feature>
<dbReference type="Gene3D" id="3.40.50.720">
    <property type="entry name" value="NAD(P)-binding Rossmann-like Domain"/>
    <property type="match status" value="1"/>
</dbReference>
<dbReference type="InterPro" id="IPR022674">
    <property type="entry name" value="G6P_DH_NAD-bd"/>
</dbReference>
<feature type="binding site" evidence="6">
    <location>
        <position position="161"/>
    </location>
    <ligand>
        <name>substrate</name>
    </ligand>
</feature>
<evidence type="ECO:0000256" key="2">
    <source>
        <dbReference type="ARBA" id="ARBA00022526"/>
    </source>
</evidence>
<feature type="binding site" evidence="6">
    <location>
        <position position="214"/>
    </location>
    <ligand>
        <name>substrate</name>
    </ligand>
</feature>
<name>A0ABS4SCR3_9PROT</name>
<evidence type="ECO:0000256" key="5">
    <source>
        <dbReference type="ARBA" id="ARBA00023277"/>
    </source>
</evidence>
<sequence>MRKLLPSLFQRDRGEQLPPEDRIIGVSRQAMSDDRYVAIAEEGMRRHMKPDEFDPAVWDRFSGRLHHAAIDATGESGWPELAETLGAAPDRVRMFYLATAPDLFGPICERLQAAGLVTEQSRVVLEKPIGHDLYSARCINERVGAVFSEHQIFRIDHYVGKETVQNLMALRFANALFQPLWNSTSIDHVQITVAETIGVESRGGYYDHSGALRDMVQNHLLQLLCLVAMEPPLHLDKDSVRDEKLKVLRALKPIGRDEVPACTVRGQYRAGAVDGAAVRGYLEESGIAADSDTETFVALKVELQNWRWTGVPFYLRTGKRLQQKASEIVIQFKPVPYSIFPPTSGELAANRLVLRLQPDEAVRLHLMAKEPGPGGMRLREVPLNLSFAETFKHPVSDAYVRLLGDVVRGDPTLFMRRDEVEAAWVWTESILEAWQTRGEPPKPYIAGTWGPSTAIAMIERDGRTWHEDVGDGR</sequence>
<accession>A0ABS4SCR3</accession>
<dbReference type="Pfam" id="PF00479">
    <property type="entry name" value="G6PD_N"/>
    <property type="match status" value="1"/>
</dbReference>
<evidence type="ECO:0000259" key="7">
    <source>
        <dbReference type="Pfam" id="PF00479"/>
    </source>
</evidence>
<dbReference type="GO" id="GO:0004345">
    <property type="term" value="F:glucose-6-phosphate dehydrogenase activity"/>
    <property type="evidence" value="ECO:0007669"/>
    <property type="project" value="UniProtKB-EC"/>
</dbReference>
<dbReference type="PRINTS" id="PR00079">
    <property type="entry name" value="G6PDHDRGNASE"/>
</dbReference>
<evidence type="ECO:0000259" key="8">
    <source>
        <dbReference type="Pfam" id="PF02781"/>
    </source>
</evidence>
<evidence type="ECO:0000256" key="3">
    <source>
        <dbReference type="ARBA" id="ARBA00022857"/>
    </source>
</evidence>
<evidence type="ECO:0000256" key="4">
    <source>
        <dbReference type="ARBA" id="ARBA00023002"/>
    </source>
</evidence>
<keyword evidence="3 6" id="KW-0521">NADP</keyword>
<organism evidence="9 10">
    <name type="scientific">Azospirillum rugosum</name>
    <dbReference type="NCBI Taxonomy" id="416170"/>
    <lineage>
        <taxon>Bacteria</taxon>
        <taxon>Pseudomonadati</taxon>
        <taxon>Pseudomonadota</taxon>
        <taxon>Alphaproteobacteria</taxon>
        <taxon>Rhodospirillales</taxon>
        <taxon>Azospirillaceae</taxon>
        <taxon>Azospirillum</taxon>
    </lineage>
</organism>
<dbReference type="SUPFAM" id="SSF51735">
    <property type="entry name" value="NAD(P)-binding Rossmann-fold domains"/>
    <property type="match status" value="1"/>
</dbReference>
<feature type="binding site" evidence="6">
    <location>
        <position position="195"/>
    </location>
    <ligand>
        <name>substrate</name>
    </ligand>
</feature>
<feature type="binding site" evidence="6">
    <location>
        <position position="324"/>
    </location>
    <ligand>
        <name>substrate</name>
    </ligand>
</feature>
<comment type="catalytic activity">
    <reaction evidence="6">
        <text>D-glucose 6-phosphate + NADP(+) = 6-phospho-D-glucono-1,5-lactone + NADPH + H(+)</text>
        <dbReference type="Rhea" id="RHEA:15841"/>
        <dbReference type="ChEBI" id="CHEBI:15378"/>
        <dbReference type="ChEBI" id="CHEBI:57783"/>
        <dbReference type="ChEBI" id="CHEBI:57955"/>
        <dbReference type="ChEBI" id="CHEBI:58349"/>
        <dbReference type="ChEBI" id="CHEBI:61548"/>
        <dbReference type="EC" id="1.1.1.49"/>
    </reaction>
</comment>
<comment type="caution">
    <text evidence="9">The sequence shown here is derived from an EMBL/GenBank/DDBJ whole genome shotgun (WGS) entry which is preliminary data.</text>
</comment>
<dbReference type="InterPro" id="IPR001282">
    <property type="entry name" value="G6P_DH"/>
</dbReference>